<accession>A0ABV5PH77</accession>
<dbReference type="InterPro" id="IPR001967">
    <property type="entry name" value="Peptidase_S11_N"/>
</dbReference>
<evidence type="ECO:0000256" key="6">
    <source>
        <dbReference type="ARBA" id="ARBA00023316"/>
    </source>
</evidence>
<dbReference type="Pfam" id="PF00768">
    <property type="entry name" value="Peptidase_S11"/>
    <property type="match status" value="1"/>
</dbReference>
<dbReference type="EC" id="3.4.-.-" evidence="10"/>
<dbReference type="InterPro" id="IPR012338">
    <property type="entry name" value="Beta-lactam/transpept-like"/>
</dbReference>
<keyword evidence="4" id="KW-0133">Cell shape</keyword>
<keyword evidence="3 10" id="KW-0378">Hydrolase</keyword>
<comment type="similarity">
    <text evidence="1 7">Belongs to the peptidase S11 family.</text>
</comment>
<dbReference type="Proteomes" id="UP001589718">
    <property type="component" value="Unassembled WGS sequence"/>
</dbReference>
<dbReference type="PANTHER" id="PTHR21581">
    <property type="entry name" value="D-ALANYL-D-ALANINE CARBOXYPEPTIDASE"/>
    <property type="match status" value="1"/>
</dbReference>
<evidence type="ECO:0000256" key="2">
    <source>
        <dbReference type="ARBA" id="ARBA00022729"/>
    </source>
</evidence>
<dbReference type="EMBL" id="JBHMCR010000010">
    <property type="protein sequence ID" value="MFB9522574.1"/>
    <property type="molecule type" value="Genomic_DNA"/>
</dbReference>
<dbReference type="PANTHER" id="PTHR21581:SF33">
    <property type="entry name" value="D-ALANYL-D-ALANINE CARBOXYPEPTIDASE DACB"/>
    <property type="match status" value="1"/>
</dbReference>
<dbReference type="InterPro" id="IPR018044">
    <property type="entry name" value="Peptidase_S11"/>
</dbReference>
<dbReference type="PRINTS" id="PR00725">
    <property type="entry name" value="DADACBPTASE1"/>
</dbReference>
<dbReference type="GO" id="GO:0004180">
    <property type="term" value="F:carboxypeptidase activity"/>
    <property type="evidence" value="ECO:0007669"/>
    <property type="project" value="UniProtKB-KW"/>
</dbReference>
<comment type="caution">
    <text evidence="10">The sequence shown here is derived from an EMBL/GenBank/DDBJ whole genome shotgun (WGS) entry which is preliminary data.</text>
</comment>
<sequence>MLAVTAAATASSVLAAGVAAAPAQAAPVPAVAVPAVAVGAPAAAPRAPAVTARGAFLMNAGSGRTLYAKAADSRLPTGSTTKIMTAKVVLESKGLDLDSKVVVQKAYSDHIVKNTASSARLIVGDRVTVRQLLYGLMLPSGCDAAYALADTFGTGKTREARVKSFIGRMNASARSLGLKNTHFDSFDGLGGNGNYSTPRDLTRLAVSAMKNTTFRAVVATRSTTQRTVTKSGGRRDMKWTNTNPLLASYRGTLGIKTGSGPSAKYCLVFAVRRGSTTLYGTVLAASSDVNRAKDAGRLLDHGFKG</sequence>
<proteinExistence type="inferred from homology"/>
<keyword evidence="2 8" id="KW-0732">Signal</keyword>
<keyword evidence="10" id="KW-0121">Carboxypeptidase</keyword>
<keyword evidence="10" id="KW-0645">Protease</keyword>
<organism evidence="10 11">
    <name type="scientific">Streptomyces cremeus</name>
    <dbReference type="NCBI Taxonomy" id="66881"/>
    <lineage>
        <taxon>Bacteria</taxon>
        <taxon>Bacillati</taxon>
        <taxon>Actinomycetota</taxon>
        <taxon>Actinomycetes</taxon>
        <taxon>Kitasatosporales</taxon>
        <taxon>Streptomycetaceae</taxon>
        <taxon>Streptomyces</taxon>
    </lineage>
</organism>
<evidence type="ECO:0000313" key="10">
    <source>
        <dbReference type="EMBL" id="MFB9522574.1"/>
    </source>
</evidence>
<evidence type="ECO:0000313" key="11">
    <source>
        <dbReference type="Proteomes" id="UP001589718"/>
    </source>
</evidence>
<keyword evidence="11" id="KW-1185">Reference proteome</keyword>
<reference evidence="10 11" key="1">
    <citation type="submission" date="2024-09" db="EMBL/GenBank/DDBJ databases">
        <authorList>
            <person name="Sun Q."/>
            <person name="Mori K."/>
        </authorList>
    </citation>
    <scope>NUCLEOTIDE SEQUENCE [LARGE SCALE GENOMIC DNA]</scope>
    <source>
        <strain evidence="10 11">JCM 4362</strain>
    </source>
</reference>
<evidence type="ECO:0000256" key="3">
    <source>
        <dbReference type="ARBA" id="ARBA00022801"/>
    </source>
</evidence>
<gene>
    <name evidence="10" type="ORF">ACFFTU_21760</name>
</gene>
<dbReference type="SUPFAM" id="SSF56601">
    <property type="entry name" value="beta-lactamase/transpeptidase-like"/>
    <property type="match status" value="1"/>
</dbReference>
<protein>
    <submittedName>
        <fullName evidence="10">D-alanyl-D-alanine carboxypeptidase family protein</fullName>
        <ecNumber evidence="10">3.4.-.-</ecNumber>
    </submittedName>
</protein>
<feature type="domain" description="Peptidase S11 D-alanyl-D-alanine carboxypeptidase A N-terminal" evidence="9">
    <location>
        <begin position="44"/>
        <end position="286"/>
    </location>
</feature>
<feature type="chain" id="PRO_5046004868" evidence="8">
    <location>
        <begin position="26"/>
        <end position="305"/>
    </location>
</feature>
<evidence type="ECO:0000256" key="5">
    <source>
        <dbReference type="ARBA" id="ARBA00022984"/>
    </source>
</evidence>
<evidence type="ECO:0000259" key="9">
    <source>
        <dbReference type="Pfam" id="PF00768"/>
    </source>
</evidence>
<evidence type="ECO:0000256" key="7">
    <source>
        <dbReference type="RuleBase" id="RU004016"/>
    </source>
</evidence>
<feature type="signal peptide" evidence="8">
    <location>
        <begin position="1"/>
        <end position="25"/>
    </location>
</feature>
<dbReference type="RefSeq" id="WP_345226441.1">
    <property type="nucleotide sequence ID" value="NZ_BAAAXE010000013.1"/>
</dbReference>
<evidence type="ECO:0000256" key="1">
    <source>
        <dbReference type="ARBA" id="ARBA00007164"/>
    </source>
</evidence>
<name>A0ABV5PH77_STRCM</name>
<evidence type="ECO:0000256" key="8">
    <source>
        <dbReference type="SAM" id="SignalP"/>
    </source>
</evidence>
<keyword evidence="5" id="KW-0573">Peptidoglycan synthesis</keyword>
<keyword evidence="6" id="KW-0961">Cell wall biogenesis/degradation</keyword>
<evidence type="ECO:0000256" key="4">
    <source>
        <dbReference type="ARBA" id="ARBA00022960"/>
    </source>
</evidence>
<dbReference type="Gene3D" id="3.40.710.10">
    <property type="entry name" value="DD-peptidase/beta-lactamase superfamily"/>
    <property type="match status" value="1"/>
</dbReference>